<name>A0A9J5XPF8_SOLCO</name>
<feature type="compositionally biased region" description="Acidic residues" evidence="1">
    <location>
        <begin position="303"/>
        <end position="324"/>
    </location>
</feature>
<gene>
    <name evidence="2" type="ORF">H5410_040212</name>
</gene>
<protein>
    <submittedName>
        <fullName evidence="2">Uncharacterized protein</fullName>
    </submittedName>
</protein>
<dbReference type="Proteomes" id="UP000824120">
    <property type="component" value="Chromosome 8"/>
</dbReference>
<keyword evidence="3" id="KW-1185">Reference proteome</keyword>
<proteinExistence type="predicted"/>
<evidence type="ECO:0000313" key="3">
    <source>
        <dbReference type="Proteomes" id="UP000824120"/>
    </source>
</evidence>
<feature type="region of interest" description="Disordered" evidence="1">
    <location>
        <begin position="1"/>
        <end position="24"/>
    </location>
</feature>
<dbReference type="AlphaFoldDB" id="A0A9J5XPF8"/>
<evidence type="ECO:0000256" key="1">
    <source>
        <dbReference type="SAM" id="MobiDB-lite"/>
    </source>
</evidence>
<feature type="region of interest" description="Disordered" evidence="1">
    <location>
        <begin position="47"/>
        <end position="75"/>
    </location>
</feature>
<organism evidence="2 3">
    <name type="scientific">Solanum commersonii</name>
    <name type="common">Commerson's wild potato</name>
    <name type="synonym">Commerson's nightshade</name>
    <dbReference type="NCBI Taxonomy" id="4109"/>
    <lineage>
        <taxon>Eukaryota</taxon>
        <taxon>Viridiplantae</taxon>
        <taxon>Streptophyta</taxon>
        <taxon>Embryophyta</taxon>
        <taxon>Tracheophyta</taxon>
        <taxon>Spermatophyta</taxon>
        <taxon>Magnoliopsida</taxon>
        <taxon>eudicotyledons</taxon>
        <taxon>Gunneridae</taxon>
        <taxon>Pentapetalae</taxon>
        <taxon>asterids</taxon>
        <taxon>lamiids</taxon>
        <taxon>Solanales</taxon>
        <taxon>Solanaceae</taxon>
        <taxon>Solanoideae</taxon>
        <taxon>Solaneae</taxon>
        <taxon>Solanum</taxon>
    </lineage>
</organism>
<sequence length="324" mass="36634">MSCTTTKTKALDERTRQRGPYLNRVAPPGKFGGFGCLHLKLSSSQRPDKVVATSSQRKGVRNGGNVPPAPAVPKGQTRRFGVKAVTKEGNAWWKNHTEASYFSDIYIDKDILAREFTQLLRQIRKLHMEFIFAVPKECNLHMVRKFYANWAPDARSHFMTMREVNVPITLAGISDILGTPQDTDQLVLTRLNIRPPYQAIRHTLCSPQSMVKWTKHNGKRYNQSLPYAHMLRKTMYGLEMLRHQNGCLASTNMQLGDVERCYPLNAHAKALLGIGPEFLEPVDNDISIDEERLRTSSNFKFDSDEEVDPTQAGDEAEGGDDIED</sequence>
<feature type="region of interest" description="Disordered" evidence="1">
    <location>
        <begin position="294"/>
        <end position="324"/>
    </location>
</feature>
<evidence type="ECO:0000313" key="2">
    <source>
        <dbReference type="EMBL" id="KAG5589698.1"/>
    </source>
</evidence>
<comment type="caution">
    <text evidence="2">The sequence shown here is derived from an EMBL/GenBank/DDBJ whole genome shotgun (WGS) entry which is preliminary data.</text>
</comment>
<dbReference type="EMBL" id="JACXVP010000008">
    <property type="protein sequence ID" value="KAG5589698.1"/>
    <property type="molecule type" value="Genomic_DNA"/>
</dbReference>
<accession>A0A9J5XPF8</accession>
<reference evidence="2 3" key="1">
    <citation type="submission" date="2020-09" db="EMBL/GenBank/DDBJ databases">
        <title>De no assembly of potato wild relative species, Solanum commersonii.</title>
        <authorList>
            <person name="Cho K."/>
        </authorList>
    </citation>
    <scope>NUCLEOTIDE SEQUENCE [LARGE SCALE GENOMIC DNA]</scope>
    <source>
        <strain evidence="2">LZ3.2</strain>
        <tissue evidence="2">Leaf</tissue>
    </source>
</reference>